<proteinExistence type="predicted"/>
<protein>
    <recommendedName>
        <fullName evidence="3">DUF1857 domain-containing protein</fullName>
    </recommendedName>
</protein>
<sequence>MVAANHVAYTAPINPPGASPVLTYEHIGKLLRRKVHRAEEFVGGAITSTRVLSTDTTTATGRPITVREVTFAEGNRKVTEECVAYPPMKEEFHMDSGNIVQNIISEGKDGELFMTFTFEWLHPELEGDAEGLKARELVEKKMAAVAVENTLRVMREMVKDGRWKEEI</sequence>
<dbReference type="SUPFAM" id="SSF55961">
    <property type="entry name" value="Bet v1-like"/>
    <property type="match status" value="1"/>
</dbReference>
<dbReference type="InterPro" id="IPR015075">
    <property type="entry name" value="AtaL"/>
</dbReference>
<accession>A0AAE8MWC0</accession>
<comment type="caution">
    <text evidence="1">The sequence shown here is derived from an EMBL/GenBank/DDBJ whole genome shotgun (WGS) entry which is preliminary data.</text>
</comment>
<dbReference type="AlphaFoldDB" id="A0AAE8MWC0"/>
<dbReference type="Gene3D" id="3.30.530.20">
    <property type="match status" value="1"/>
</dbReference>
<gene>
    <name evidence="1" type="ORF">DNG_04162</name>
</gene>
<name>A0AAE8MWC0_9PEZI</name>
<dbReference type="EMBL" id="ONZQ02000005">
    <property type="protein sequence ID" value="SPO01489.1"/>
    <property type="molecule type" value="Genomic_DNA"/>
</dbReference>
<dbReference type="Pfam" id="PF08982">
    <property type="entry name" value="AtaL"/>
    <property type="match status" value="1"/>
</dbReference>
<dbReference type="Proteomes" id="UP001187682">
    <property type="component" value="Unassembled WGS sequence"/>
</dbReference>
<organism evidence="1 2">
    <name type="scientific">Cephalotrichum gorgonifer</name>
    <dbReference type="NCBI Taxonomy" id="2041049"/>
    <lineage>
        <taxon>Eukaryota</taxon>
        <taxon>Fungi</taxon>
        <taxon>Dikarya</taxon>
        <taxon>Ascomycota</taxon>
        <taxon>Pezizomycotina</taxon>
        <taxon>Sordariomycetes</taxon>
        <taxon>Hypocreomycetidae</taxon>
        <taxon>Microascales</taxon>
        <taxon>Microascaceae</taxon>
        <taxon>Cephalotrichum</taxon>
    </lineage>
</organism>
<evidence type="ECO:0000313" key="1">
    <source>
        <dbReference type="EMBL" id="SPO01489.1"/>
    </source>
</evidence>
<evidence type="ECO:0008006" key="3">
    <source>
        <dbReference type="Google" id="ProtNLM"/>
    </source>
</evidence>
<reference evidence="1" key="1">
    <citation type="submission" date="2018-03" db="EMBL/GenBank/DDBJ databases">
        <authorList>
            <person name="Guldener U."/>
        </authorList>
    </citation>
    <scope>NUCLEOTIDE SEQUENCE</scope>
</reference>
<evidence type="ECO:0000313" key="2">
    <source>
        <dbReference type="Proteomes" id="UP001187682"/>
    </source>
</evidence>
<dbReference type="InterPro" id="IPR023393">
    <property type="entry name" value="START-like_dom_sf"/>
</dbReference>
<keyword evidence="2" id="KW-1185">Reference proteome</keyword>